<keyword evidence="10 16" id="KW-0418">Kinase</keyword>
<dbReference type="NCBIfam" id="TIGR00671">
    <property type="entry name" value="baf"/>
    <property type="match status" value="1"/>
</dbReference>
<feature type="binding site" evidence="16">
    <location>
        <position position="184"/>
    </location>
    <ligand>
        <name>substrate</name>
    </ligand>
</feature>
<evidence type="ECO:0000256" key="4">
    <source>
        <dbReference type="ARBA" id="ARBA00005225"/>
    </source>
</evidence>
<comment type="cofactor">
    <cofactor evidence="16">
        <name>NH4(+)</name>
        <dbReference type="ChEBI" id="CHEBI:28938"/>
    </cofactor>
    <cofactor evidence="16">
        <name>K(+)</name>
        <dbReference type="ChEBI" id="CHEBI:29103"/>
    </cofactor>
    <text evidence="16">A monovalent cation. Ammonium or potassium.</text>
</comment>
<gene>
    <name evidence="16" type="primary">coaX</name>
    <name evidence="17" type="ORF">H8708_07705</name>
</gene>
<dbReference type="SUPFAM" id="SSF53067">
    <property type="entry name" value="Actin-like ATPase domain"/>
    <property type="match status" value="2"/>
</dbReference>
<evidence type="ECO:0000256" key="2">
    <source>
        <dbReference type="ARBA" id="ARBA00001958"/>
    </source>
</evidence>
<evidence type="ECO:0000256" key="9">
    <source>
        <dbReference type="ARBA" id="ARBA00022741"/>
    </source>
</evidence>
<feature type="binding site" evidence="16">
    <location>
        <begin position="107"/>
        <end position="110"/>
    </location>
    <ligand>
        <name>substrate</name>
    </ligand>
</feature>
<protein>
    <recommendedName>
        <fullName evidence="15 16">Type III pantothenate kinase</fullName>
        <ecNumber evidence="6 16">2.7.1.33</ecNumber>
    </recommendedName>
    <alternativeName>
        <fullName evidence="16">PanK-III</fullName>
    </alternativeName>
    <alternativeName>
        <fullName evidence="16">Pantothenic acid kinase</fullName>
    </alternativeName>
</protein>
<sequence length="256" mass="27536">MILAVDMGNSNIVVGGLDDQSTYFEERITTDDRKTSLEYAIMLKNILEIHKVKRSDIEGSIISSVVPPLNAPLSSAVKKITGKRPFLVGSGMKTGLNIKMDNPKAVGGDRIVAAVAAIAKYEGPIIIIDMGTATTMDVVDKAGSYIGGVILPGVKVSLNSLVSNTAQLPRINLDVPKRTIGKNTIECMRNGIMYGNAAMLDGLIDRMEAELGEPATLVATGGMSRFITPLCTHKIIYDADLLLRGLLILYRQNMTE</sequence>
<evidence type="ECO:0000256" key="15">
    <source>
        <dbReference type="ARBA" id="ARBA00040883"/>
    </source>
</evidence>
<dbReference type="Gene3D" id="3.30.420.40">
    <property type="match status" value="2"/>
</dbReference>
<dbReference type="NCBIfam" id="NF009855">
    <property type="entry name" value="PRK13321.1"/>
    <property type="match status" value="1"/>
</dbReference>
<dbReference type="EMBL" id="JACRTJ010000016">
    <property type="protein sequence ID" value="MBC8599113.1"/>
    <property type="molecule type" value="Genomic_DNA"/>
</dbReference>
<evidence type="ECO:0000256" key="10">
    <source>
        <dbReference type="ARBA" id="ARBA00022777"/>
    </source>
</evidence>
<keyword evidence="7 16" id="KW-0963">Cytoplasm</keyword>
<keyword evidence="9 16" id="KW-0547">Nucleotide-binding</keyword>
<dbReference type="CDD" id="cd24015">
    <property type="entry name" value="ASKHA_NBD_PanK-III"/>
    <property type="match status" value="1"/>
</dbReference>
<evidence type="ECO:0000256" key="14">
    <source>
        <dbReference type="ARBA" id="ARBA00038036"/>
    </source>
</evidence>
<comment type="caution">
    <text evidence="16">Lacks conserved residue(s) required for the propagation of feature annotation.</text>
</comment>
<keyword evidence="11 16" id="KW-0067">ATP-binding</keyword>
<comment type="caution">
    <text evidence="17">The sequence shown here is derived from an EMBL/GenBank/DDBJ whole genome shotgun (WGS) entry which is preliminary data.</text>
</comment>
<organism evidence="17 18">
    <name type="scientific">Enterocloster hominis</name>
    <name type="common">ex Liu et al. 2021</name>
    <dbReference type="NCBI Taxonomy" id="2763663"/>
    <lineage>
        <taxon>Bacteria</taxon>
        <taxon>Bacillati</taxon>
        <taxon>Bacillota</taxon>
        <taxon>Clostridia</taxon>
        <taxon>Lachnospirales</taxon>
        <taxon>Lachnospiraceae</taxon>
        <taxon>Enterocloster</taxon>
    </lineage>
</organism>
<reference evidence="17 18" key="1">
    <citation type="submission" date="2020-08" db="EMBL/GenBank/DDBJ databases">
        <title>Genome public.</title>
        <authorList>
            <person name="Liu C."/>
            <person name="Sun Q."/>
        </authorList>
    </citation>
    <scope>NUCLEOTIDE SEQUENCE [LARGE SCALE GENOMIC DNA]</scope>
    <source>
        <strain evidence="17 18">BX10</strain>
    </source>
</reference>
<dbReference type="Proteomes" id="UP000647491">
    <property type="component" value="Unassembled WGS sequence"/>
</dbReference>
<dbReference type="Pfam" id="PF03309">
    <property type="entry name" value="Pan_kinase"/>
    <property type="match status" value="1"/>
</dbReference>
<comment type="similarity">
    <text evidence="14 16">Belongs to the type III pantothenate kinase family.</text>
</comment>
<evidence type="ECO:0000256" key="6">
    <source>
        <dbReference type="ARBA" id="ARBA00012102"/>
    </source>
</evidence>
<feature type="binding site" evidence="16">
    <location>
        <position position="129"/>
    </location>
    <ligand>
        <name>K(+)</name>
        <dbReference type="ChEBI" id="CHEBI:29103"/>
    </ligand>
</feature>
<evidence type="ECO:0000256" key="13">
    <source>
        <dbReference type="ARBA" id="ARBA00022993"/>
    </source>
</evidence>
<evidence type="ECO:0000256" key="8">
    <source>
        <dbReference type="ARBA" id="ARBA00022679"/>
    </source>
</evidence>
<keyword evidence="8 16" id="KW-0808">Transferase</keyword>
<accession>A0ABR7NT01</accession>
<comment type="subcellular location">
    <subcellularLocation>
        <location evidence="3 16">Cytoplasm</location>
    </subcellularLocation>
</comment>
<evidence type="ECO:0000256" key="16">
    <source>
        <dbReference type="HAMAP-Rule" id="MF_01274"/>
    </source>
</evidence>
<dbReference type="PANTHER" id="PTHR34265">
    <property type="entry name" value="TYPE III PANTOTHENATE KINASE"/>
    <property type="match status" value="1"/>
</dbReference>
<comment type="catalytic activity">
    <reaction evidence="1 16">
        <text>(R)-pantothenate + ATP = (R)-4'-phosphopantothenate + ADP + H(+)</text>
        <dbReference type="Rhea" id="RHEA:16373"/>
        <dbReference type="ChEBI" id="CHEBI:10986"/>
        <dbReference type="ChEBI" id="CHEBI:15378"/>
        <dbReference type="ChEBI" id="CHEBI:29032"/>
        <dbReference type="ChEBI" id="CHEBI:30616"/>
        <dbReference type="ChEBI" id="CHEBI:456216"/>
        <dbReference type="EC" id="2.7.1.33"/>
    </reaction>
</comment>
<keyword evidence="16" id="KW-0479">Metal-binding</keyword>
<dbReference type="InterPro" id="IPR043129">
    <property type="entry name" value="ATPase_NBD"/>
</dbReference>
<evidence type="ECO:0000256" key="3">
    <source>
        <dbReference type="ARBA" id="ARBA00004496"/>
    </source>
</evidence>
<keyword evidence="18" id="KW-1185">Reference proteome</keyword>
<comment type="function">
    <text evidence="16">Catalyzes the phosphorylation of pantothenate (Pan), the first step in CoA biosynthesis.</text>
</comment>
<proteinExistence type="inferred from homology"/>
<evidence type="ECO:0000256" key="12">
    <source>
        <dbReference type="ARBA" id="ARBA00022958"/>
    </source>
</evidence>
<evidence type="ECO:0000313" key="17">
    <source>
        <dbReference type="EMBL" id="MBC8599113.1"/>
    </source>
</evidence>
<evidence type="ECO:0000256" key="5">
    <source>
        <dbReference type="ARBA" id="ARBA00011738"/>
    </source>
</evidence>
<evidence type="ECO:0000256" key="1">
    <source>
        <dbReference type="ARBA" id="ARBA00001206"/>
    </source>
</evidence>
<dbReference type="InterPro" id="IPR004619">
    <property type="entry name" value="Type_III_PanK"/>
</dbReference>
<keyword evidence="12 16" id="KW-0630">Potassium</keyword>
<feature type="active site" description="Proton acceptor" evidence="16">
    <location>
        <position position="109"/>
    </location>
</feature>
<evidence type="ECO:0000313" key="18">
    <source>
        <dbReference type="Proteomes" id="UP000647491"/>
    </source>
</evidence>
<evidence type="ECO:0000256" key="11">
    <source>
        <dbReference type="ARBA" id="ARBA00022840"/>
    </source>
</evidence>
<feature type="binding site" evidence="16">
    <location>
        <position position="132"/>
    </location>
    <ligand>
        <name>ATP</name>
        <dbReference type="ChEBI" id="CHEBI:30616"/>
    </ligand>
</feature>
<feature type="binding site" evidence="16">
    <location>
        <begin position="6"/>
        <end position="13"/>
    </location>
    <ligand>
        <name>ATP</name>
        <dbReference type="ChEBI" id="CHEBI:30616"/>
    </ligand>
</feature>
<dbReference type="GO" id="GO:0016301">
    <property type="term" value="F:kinase activity"/>
    <property type="evidence" value="ECO:0007669"/>
    <property type="project" value="UniProtKB-KW"/>
</dbReference>
<dbReference type="EC" id="2.7.1.33" evidence="6 16"/>
<comment type="pathway">
    <text evidence="4 16">Cofactor biosynthesis; coenzyme A biosynthesis; CoA from (R)-pantothenate: step 1/5.</text>
</comment>
<keyword evidence="13 16" id="KW-0173">Coenzyme A biosynthesis</keyword>
<evidence type="ECO:0000256" key="7">
    <source>
        <dbReference type="ARBA" id="ARBA00022490"/>
    </source>
</evidence>
<comment type="cofactor">
    <cofactor evidence="2">
        <name>K(+)</name>
        <dbReference type="ChEBI" id="CHEBI:29103"/>
    </cofactor>
</comment>
<comment type="subunit">
    <text evidence="5 16">Homodimer.</text>
</comment>
<dbReference type="HAMAP" id="MF_01274">
    <property type="entry name" value="Pantothen_kinase_3"/>
    <property type="match status" value="1"/>
</dbReference>
<dbReference type="RefSeq" id="WP_215652870.1">
    <property type="nucleotide sequence ID" value="NZ_JACRTJ010000016.1"/>
</dbReference>
<name>A0ABR7NT01_9FIRM</name>
<dbReference type="PANTHER" id="PTHR34265:SF1">
    <property type="entry name" value="TYPE III PANTOTHENATE KINASE"/>
    <property type="match status" value="1"/>
</dbReference>